<dbReference type="PROSITE" id="PS50294">
    <property type="entry name" value="WD_REPEATS_REGION"/>
    <property type="match status" value="2"/>
</dbReference>
<feature type="repeat" description="WD" evidence="3">
    <location>
        <begin position="208"/>
        <end position="250"/>
    </location>
</feature>
<protein>
    <recommendedName>
        <fullName evidence="7">WD repeat protein</fullName>
    </recommendedName>
</protein>
<dbReference type="Gene3D" id="2.130.10.10">
    <property type="entry name" value="YVTN repeat-like/Quinoprotein amine dehydrogenase"/>
    <property type="match status" value="1"/>
</dbReference>
<dbReference type="PANTHER" id="PTHR46202">
    <property type="entry name" value="DNA EXCISION REPAIR PROTEIN ERCC-8"/>
    <property type="match status" value="1"/>
</dbReference>
<comment type="caution">
    <text evidence="5">The sequence shown here is derived from an EMBL/GenBank/DDBJ whole genome shotgun (WGS) entry which is preliminary data.</text>
</comment>
<dbReference type="Proteomes" id="UP001215712">
    <property type="component" value="Unassembled WGS sequence"/>
</dbReference>
<name>A0AAD6MVQ1_9EURO</name>
<dbReference type="FunFam" id="2.130.10.10:FF:001166">
    <property type="entry name" value="WD repeat protein (AFU_orthologue AFUA_4G09620)"/>
    <property type="match status" value="1"/>
</dbReference>
<feature type="repeat" description="WD" evidence="3">
    <location>
        <begin position="60"/>
        <end position="102"/>
    </location>
</feature>
<dbReference type="GO" id="GO:0000209">
    <property type="term" value="P:protein polyubiquitination"/>
    <property type="evidence" value="ECO:0007669"/>
    <property type="project" value="TreeGrafter"/>
</dbReference>
<dbReference type="GO" id="GO:0006283">
    <property type="term" value="P:transcription-coupled nucleotide-excision repair"/>
    <property type="evidence" value="ECO:0007669"/>
    <property type="project" value="InterPro"/>
</dbReference>
<dbReference type="SUPFAM" id="SSF50978">
    <property type="entry name" value="WD40 repeat-like"/>
    <property type="match status" value="1"/>
</dbReference>
<dbReference type="GO" id="GO:0043161">
    <property type="term" value="P:proteasome-mediated ubiquitin-dependent protein catabolic process"/>
    <property type="evidence" value="ECO:0007669"/>
    <property type="project" value="TreeGrafter"/>
</dbReference>
<dbReference type="AlphaFoldDB" id="A0AAD6MVQ1"/>
<reference evidence="5" key="2">
    <citation type="submission" date="2023-01" db="EMBL/GenBank/DDBJ databases">
        <authorList>
            <person name="Petersen C."/>
        </authorList>
    </citation>
    <scope>NUCLEOTIDE SEQUENCE</scope>
    <source>
        <strain evidence="5">IBT 17514</strain>
    </source>
</reference>
<dbReference type="EMBL" id="JAQJAN010000008">
    <property type="protein sequence ID" value="KAJ5724741.1"/>
    <property type="molecule type" value="Genomic_DNA"/>
</dbReference>
<evidence type="ECO:0000313" key="6">
    <source>
        <dbReference type="Proteomes" id="UP001215712"/>
    </source>
</evidence>
<dbReference type="InterPro" id="IPR036322">
    <property type="entry name" value="WD40_repeat_dom_sf"/>
</dbReference>
<keyword evidence="2" id="KW-0677">Repeat</keyword>
<dbReference type="PROSITE" id="PS00678">
    <property type="entry name" value="WD_REPEATS_1"/>
    <property type="match status" value="2"/>
</dbReference>
<evidence type="ECO:0000313" key="5">
    <source>
        <dbReference type="EMBL" id="KAJ5724741.1"/>
    </source>
</evidence>
<dbReference type="GO" id="GO:0031464">
    <property type="term" value="C:Cul4A-RING E3 ubiquitin ligase complex"/>
    <property type="evidence" value="ECO:0007669"/>
    <property type="project" value="TreeGrafter"/>
</dbReference>
<sequence length="490" mass="53285">MNFYLLCRALGSLDPNSFRVTRTTQLIHSLEPAPGIRFSARPRSQSSTTQKELESRDNEIFAHKSGVKCLAIDKKDGQVLVSAGADPSIHVWNLESRDSELNHIHQPSASISKFSHPDAHTHSITSLSVYPFDYEPSSIFSTSYDNTLKLSAIQPTGITPTDTFKLDCTPYTHSFSSQPDSKRLVAVATSEQYVRLVDPRTGISVQRLPGHSGSVLSVDWAPHNPHLLASSSVDNRALIFDVRRGGFNAAVASLDMDDPVGLVLPAPETSVSALSQIRPAYSRSARAHSGPVTGIRWTSNGRHLVTSGQDARIRVWDAASGANTLAHFGPRVRNSTTSNLGERAPLLIPKEFTGAAHETLLWPNFSELDERGEIFMFELREGTFIKRLKVPGVPIGVQARGKAGAAVKPSALRATRINDMVLRGSGGSGEGVELFTAHGDGVIRSWVSNETDAEPTEAEEEALADRKRKRGVLDDLFKTFFEDGASETPA</sequence>
<gene>
    <name evidence="5" type="ORF">N7493_006469</name>
</gene>
<proteinExistence type="predicted"/>
<evidence type="ECO:0000256" key="1">
    <source>
        <dbReference type="ARBA" id="ARBA00022574"/>
    </source>
</evidence>
<evidence type="ECO:0000256" key="4">
    <source>
        <dbReference type="SAM" id="MobiDB-lite"/>
    </source>
</evidence>
<accession>A0AAD6MVQ1</accession>
<feature type="region of interest" description="Disordered" evidence="4">
    <location>
        <begin position="37"/>
        <end position="56"/>
    </location>
</feature>
<dbReference type="InterPro" id="IPR019775">
    <property type="entry name" value="WD40_repeat_CS"/>
</dbReference>
<keyword evidence="6" id="KW-1185">Reference proteome</keyword>
<evidence type="ECO:0000256" key="3">
    <source>
        <dbReference type="PROSITE-ProRule" id="PRU00221"/>
    </source>
</evidence>
<organism evidence="5 6">
    <name type="scientific">Penicillium malachiteum</name>
    <dbReference type="NCBI Taxonomy" id="1324776"/>
    <lineage>
        <taxon>Eukaryota</taxon>
        <taxon>Fungi</taxon>
        <taxon>Dikarya</taxon>
        <taxon>Ascomycota</taxon>
        <taxon>Pezizomycotina</taxon>
        <taxon>Eurotiomycetes</taxon>
        <taxon>Eurotiomycetidae</taxon>
        <taxon>Eurotiales</taxon>
        <taxon>Aspergillaceae</taxon>
        <taxon>Penicillium</taxon>
    </lineage>
</organism>
<reference evidence="5" key="1">
    <citation type="journal article" date="2023" name="IMA Fungus">
        <title>Comparative genomic study of the Penicillium genus elucidates a diverse pangenome and 15 lateral gene transfer events.</title>
        <authorList>
            <person name="Petersen C."/>
            <person name="Sorensen T."/>
            <person name="Nielsen M.R."/>
            <person name="Sondergaard T.E."/>
            <person name="Sorensen J.L."/>
            <person name="Fitzpatrick D.A."/>
            <person name="Frisvad J.C."/>
            <person name="Nielsen K.L."/>
        </authorList>
    </citation>
    <scope>NUCLEOTIDE SEQUENCE</scope>
    <source>
        <strain evidence="5">IBT 17514</strain>
    </source>
</reference>
<dbReference type="Pfam" id="PF00400">
    <property type="entry name" value="WD40"/>
    <property type="match status" value="4"/>
</dbReference>
<keyword evidence="1 3" id="KW-0853">WD repeat</keyword>
<dbReference type="PROSITE" id="PS50082">
    <property type="entry name" value="WD_REPEATS_2"/>
    <property type="match status" value="3"/>
</dbReference>
<feature type="repeat" description="WD" evidence="3">
    <location>
        <begin position="285"/>
        <end position="326"/>
    </location>
</feature>
<evidence type="ECO:0000256" key="2">
    <source>
        <dbReference type="ARBA" id="ARBA00022737"/>
    </source>
</evidence>
<evidence type="ECO:0008006" key="7">
    <source>
        <dbReference type="Google" id="ProtNLM"/>
    </source>
</evidence>
<dbReference type="PANTHER" id="PTHR46202:SF1">
    <property type="entry name" value="DNA EXCISION REPAIR PROTEIN ERCC-8"/>
    <property type="match status" value="1"/>
</dbReference>
<dbReference type="InterPro" id="IPR015943">
    <property type="entry name" value="WD40/YVTN_repeat-like_dom_sf"/>
</dbReference>
<dbReference type="GO" id="GO:0000109">
    <property type="term" value="C:nucleotide-excision repair complex"/>
    <property type="evidence" value="ECO:0007669"/>
    <property type="project" value="TreeGrafter"/>
</dbReference>
<dbReference type="SMART" id="SM00320">
    <property type="entry name" value="WD40"/>
    <property type="match status" value="4"/>
</dbReference>
<dbReference type="InterPro" id="IPR001680">
    <property type="entry name" value="WD40_rpt"/>
</dbReference>
<dbReference type="InterPro" id="IPR042238">
    <property type="entry name" value="Rad28/ERCC8/Ckn1/ATCSA-1"/>
</dbReference>